<keyword evidence="2" id="KW-1185">Reference proteome</keyword>
<evidence type="ECO:0008006" key="3">
    <source>
        <dbReference type="Google" id="ProtNLM"/>
    </source>
</evidence>
<dbReference type="Proteomes" id="UP001341840">
    <property type="component" value="Unassembled WGS sequence"/>
</dbReference>
<comment type="caution">
    <text evidence="1">The sequence shown here is derived from an EMBL/GenBank/DDBJ whole genome shotgun (WGS) entry which is preliminary data.</text>
</comment>
<organism evidence="1 2">
    <name type="scientific">Stylosanthes scabra</name>
    <dbReference type="NCBI Taxonomy" id="79078"/>
    <lineage>
        <taxon>Eukaryota</taxon>
        <taxon>Viridiplantae</taxon>
        <taxon>Streptophyta</taxon>
        <taxon>Embryophyta</taxon>
        <taxon>Tracheophyta</taxon>
        <taxon>Spermatophyta</taxon>
        <taxon>Magnoliopsida</taxon>
        <taxon>eudicotyledons</taxon>
        <taxon>Gunneridae</taxon>
        <taxon>Pentapetalae</taxon>
        <taxon>rosids</taxon>
        <taxon>fabids</taxon>
        <taxon>Fabales</taxon>
        <taxon>Fabaceae</taxon>
        <taxon>Papilionoideae</taxon>
        <taxon>50 kb inversion clade</taxon>
        <taxon>dalbergioids sensu lato</taxon>
        <taxon>Dalbergieae</taxon>
        <taxon>Pterocarpus clade</taxon>
        <taxon>Stylosanthes</taxon>
    </lineage>
</organism>
<evidence type="ECO:0000313" key="1">
    <source>
        <dbReference type="EMBL" id="MED6170099.1"/>
    </source>
</evidence>
<gene>
    <name evidence="1" type="ORF">PIB30_027563</name>
</gene>
<evidence type="ECO:0000313" key="2">
    <source>
        <dbReference type="Proteomes" id="UP001341840"/>
    </source>
</evidence>
<name>A0ABU6VAI5_9FABA</name>
<reference evidence="1 2" key="1">
    <citation type="journal article" date="2023" name="Plants (Basel)">
        <title>Bridging the Gap: Combining Genomics and Transcriptomics Approaches to Understand Stylosanthes scabra, an Orphan Legume from the Brazilian Caatinga.</title>
        <authorList>
            <person name="Ferreira-Neto J.R.C."/>
            <person name="da Silva M.D."/>
            <person name="Binneck E."/>
            <person name="de Melo N.F."/>
            <person name="da Silva R.H."/>
            <person name="de Melo A.L.T.M."/>
            <person name="Pandolfi V."/>
            <person name="Bustamante F.O."/>
            <person name="Brasileiro-Vidal A.C."/>
            <person name="Benko-Iseppon A.M."/>
        </authorList>
    </citation>
    <scope>NUCLEOTIDE SEQUENCE [LARGE SCALE GENOMIC DNA]</scope>
    <source>
        <tissue evidence="1">Leaves</tissue>
    </source>
</reference>
<dbReference type="EMBL" id="JASCZI010151141">
    <property type="protein sequence ID" value="MED6170099.1"/>
    <property type="molecule type" value="Genomic_DNA"/>
</dbReference>
<accession>A0ABU6VAI5</accession>
<protein>
    <recommendedName>
        <fullName evidence="3">RNase H type-1 domain-containing protein</fullName>
    </recommendedName>
</protein>
<proteinExistence type="predicted"/>
<sequence length="139" mass="15423">MENGLLSLELQSLLFGTFETNKLIFQGDSLTVRSGTEQIKARFHEISNALNSPINNDVRISTSNKFISWSPPSESGIMHGLQLARAHNYNSIVIESDSTAALNFVKHGCPSTHPCFPGLCWKISTTWFVTSRISTGFIY</sequence>